<dbReference type="AlphaFoldDB" id="A0A7V5PS51"/>
<evidence type="ECO:0000256" key="9">
    <source>
        <dbReference type="ARBA" id="ARBA00023146"/>
    </source>
</evidence>
<dbReference type="PIRSF" id="PIRSF001549">
    <property type="entry name" value="His-tRNA_synth"/>
    <property type="match status" value="1"/>
</dbReference>
<dbReference type="InterPro" id="IPR045864">
    <property type="entry name" value="aa-tRNA-synth_II/BPL/LPL"/>
</dbReference>
<dbReference type="GO" id="GO:0005524">
    <property type="term" value="F:ATP binding"/>
    <property type="evidence" value="ECO:0007669"/>
    <property type="project" value="UniProtKB-KW"/>
</dbReference>
<keyword evidence="8" id="KW-0648">Protein biosynthesis</keyword>
<keyword evidence="5 14" id="KW-0436">Ligase</keyword>
<dbReference type="Gene3D" id="3.40.50.800">
    <property type="entry name" value="Anticodon-binding domain"/>
    <property type="match status" value="1"/>
</dbReference>
<reference evidence="14" key="1">
    <citation type="journal article" date="2020" name="mSystems">
        <title>Genome- and Community-Level Interaction Insights into Carbon Utilization and Element Cycling Functions of Hydrothermarchaeota in Hydrothermal Sediment.</title>
        <authorList>
            <person name="Zhou Z."/>
            <person name="Liu Y."/>
            <person name="Xu W."/>
            <person name="Pan J."/>
            <person name="Luo Z.H."/>
            <person name="Li M."/>
        </authorList>
    </citation>
    <scope>NUCLEOTIDE SEQUENCE [LARGE SCALE GENOMIC DNA]</scope>
    <source>
        <strain evidence="14">HyVt-527</strain>
    </source>
</reference>
<evidence type="ECO:0000313" key="14">
    <source>
        <dbReference type="EMBL" id="HHJ53735.1"/>
    </source>
</evidence>
<gene>
    <name evidence="14" type="ORF">ENJ89_11115</name>
</gene>
<name>A0A7V5PS51_CALAY</name>
<evidence type="ECO:0000256" key="1">
    <source>
        <dbReference type="ARBA" id="ARBA00008226"/>
    </source>
</evidence>
<feature type="non-terminal residue" evidence="14">
    <location>
        <position position="1"/>
    </location>
</feature>
<evidence type="ECO:0000259" key="13">
    <source>
        <dbReference type="PROSITE" id="PS50862"/>
    </source>
</evidence>
<comment type="caution">
    <text evidence="14">The sequence shown here is derived from an EMBL/GenBank/DDBJ whole genome shotgun (WGS) entry which is preliminary data.</text>
</comment>
<evidence type="ECO:0000256" key="5">
    <source>
        <dbReference type="ARBA" id="ARBA00022598"/>
    </source>
</evidence>
<dbReference type="HAMAP" id="MF_00127">
    <property type="entry name" value="His_tRNA_synth"/>
    <property type="match status" value="1"/>
</dbReference>
<accession>A0A7V5PS51</accession>
<feature type="binding site" evidence="12">
    <location>
        <begin position="44"/>
        <end position="46"/>
    </location>
    <ligand>
        <name>L-histidine</name>
        <dbReference type="ChEBI" id="CHEBI:57595"/>
    </ligand>
</feature>
<comment type="similarity">
    <text evidence="1">Belongs to the class-II aminoacyl-tRNA synthetase family.</text>
</comment>
<comment type="catalytic activity">
    <reaction evidence="10">
        <text>tRNA(His) + L-histidine + ATP = L-histidyl-tRNA(His) + AMP + diphosphate + H(+)</text>
        <dbReference type="Rhea" id="RHEA:17313"/>
        <dbReference type="Rhea" id="RHEA-COMP:9665"/>
        <dbReference type="Rhea" id="RHEA-COMP:9689"/>
        <dbReference type="ChEBI" id="CHEBI:15378"/>
        <dbReference type="ChEBI" id="CHEBI:30616"/>
        <dbReference type="ChEBI" id="CHEBI:33019"/>
        <dbReference type="ChEBI" id="CHEBI:57595"/>
        <dbReference type="ChEBI" id="CHEBI:78442"/>
        <dbReference type="ChEBI" id="CHEBI:78527"/>
        <dbReference type="ChEBI" id="CHEBI:456215"/>
        <dbReference type="EC" id="6.1.1.21"/>
    </reaction>
</comment>
<dbReference type="Gene3D" id="3.30.930.10">
    <property type="entry name" value="Bira Bifunctional Protein, Domain 2"/>
    <property type="match status" value="1"/>
</dbReference>
<evidence type="ECO:0000256" key="4">
    <source>
        <dbReference type="ARBA" id="ARBA00017399"/>
    </source>
</evidence>
<dbReference type="EC" id="6.1.1.21" evidence="3 11"/>
<feature type="binding site" evidence="12">
    <location>
        <position position="89"/>
    </location>
    <ligand>
        <name>L-histidine</name>
        <dbReference type="ChEBI" id="CHEBI:57595"/>
    </ligand>
</feature>
<dbReference type="InterPro" id="IPR004516">
    <property type="entry name" value="HisRS/HisZ"/>
</dbReference>
<comment type="subunit">
    <text evidence="2">Homodimer.</text>
</comment>
<dbReference type="PROSITE" id="PS50862">
    <property type="entry name" value="AA_TRNA_LIGASE_II"/>
    <property type="match status" value="1"/>
</dbReference>
<evidence type="ECO:0000256" key="3">
    <source>
        <dbReference type="ARBA" id="ARBA00012815"/>
    </source>
</evidence>
<keyword evidence="7" id="KW-0067">ATP-binding</keyword>
<dbReference type="Proteomes" id="UP000886124">
    <property type="component" value="Unassembled WGS sequence"/>
</dbReference>
<feature type="binding site" evidence="12">
    <location>
        <position position="93"/>
    </location>
    <ligand>
        <name>L-histidine</name>
        <dbReference type="ChEBI" id="CHEBI:57595"/>
    </ligand>
</feature>
<dbReference type="SUPFAM" id="SSF52954">
    <property type="entry name" value="Class II aaRS ABD-related"/>
    <property type="match status" value="1"/>
</dbReference>
<feature type="binding site" evidence="12">
    <location>
        <position position="220"/>
    </location>
    <ligand>
        <name>L-histidine</name>
        <dbReference type="ChEBI" id="CHEBI:57595"/>
    </ligand>
</feature>
<evidence type="ECO:0000256" key="7">
    <source>
        <dbReference type="ARBA" id="ARBA00022840"/>
    </source>
</evidence>
<dbReference type="PANTHER" id="PTHR43707:SF1">
    <property type="entry name" value="HISTIDINE--TRNA LIGASE, MITOCHONDRIAL-RELATED"/>
    <property type="match status" value="1"/>
</dbReference>
<keyword evidence="6" id="KW-0547">Nucleotide-binding</keyword>
<dbReference type="SUPFAM" id="SSF55681">
    <property type="entry name" value="Class II aaRS and biotin synthetases"/>
    <property type="match status" value="1"/>
</dbReference>
<dbReference type="GO" id="GO:0005737">
    <property type="term" value="C:cytoplasm"/>
    <property type="evidence" value="ECO:0007669"/>
    <property type="project" value="UniProtKB-UniRule"/>
</dbReference>
<evidence type="ECO:0000256" key="12">
    <source>
        <dbReference type="PIRSR" id="PIRSR001549-1"/>
    </source>
</evidence>
<dbReference type="CDD" id="cd00773">
    <property type="entry name" value="HisRS-like_core"/>
    <property type="match status" value="1"/>
</dbReference>
<dbReference type="GO" id="GO:0004821">
    <property type="term" value="F:histidine-tRNA ligase activity"/>
    <property type="evidence" value="ECO:0007669"/>
    <property type="project" value="UniProtKB-UniRule"/>
</dbReference>
<dbReference type="InterPro" id="IPR041715">
    <property type="entry name" value="HisRS-like_core"/>
</dbReference>
<dbReference type="InterPro" id="IPR033656">
    <property type="entry name" value="HisRS_anticodon"/>
</dbReference>
<evidence type="ECO:0000256" key="2">
    <source>
        <dbReference type="ARBA" id="ARBA00011738"/>
    </source>
</evidence>
<dbReference type="InterPro" id="IPR015807">
    <property type="entry name" value="His-tRNA-ligase"/>
</dbReference>
<dbReference type="InterPro" id="IPR004154">
    <property type="entry name" value="Anticodon-bd"/>
</dbReference>
<dbReference type="InterPro" id="IPR006195">
    <property type="entry name" value="aa-tRNA-synth_II"/>
</dbReference>
<feature type="binding site" evidence="12">
    <location>
        <begin position="224"/>
        <end position="225"/>
    </location>
    <ligand>
        <name>L-histidine</name>
        <dbReference type="ChEBI" id="CHEBI:57595"/>
    </ligand>
</feature>
<dbReference type="NCBIfam" id="TIGR00442">
    <property type="entry name" value="hisS"/>
    <property type="match status" value="1"/>
</dbReference>
<feature type="domain" description="Aminoacyl-transfer RNA synthetases class-II family profile" evidence="13">
    <location>
        <begin position="1"/>
        <end position="286"/>
    </location>
</feature>
<protein>
    <recommendedName>
        <fullName evidence="4 11">Histidine--tRNA ligase</fullName>
        <ecNumber evidence="3 11">6.1.1.21</ecNumber>
    </recommendedName>
</protein>
<proteinExistence type="inferred from homology"/>
<dbReference type="CDD" id="cd00859">
    <property type="entry name" value="HisRS_anticodon"/>
    <property type="match status" value="1"/>
</dbReference>
<dbReference type="EMBL" id="DROD01000701">
    <property type="protein sequence ID" value="HHJ53735.1"/>
    <property type="molecule type" value="Genomic_DNA"/>
</dbReference>
<evidence type="ECO:0000256" key="8">
    <source>
        <dbReference type="ARBA" id="ARBA00022917"/>
    </source>
</evidence>
<evidence type="ECO:0000256" key="11">
    <source>
        <dbReference type="NCBIfam" id="TIGR00442"/>
    </source>
</evidence>
<dbReference type="InterPro" id="IPR036621">
    <property type="entry name" value="Anticodon-bd_dom_sf"/>
</dbReference>
<dbReference type="PANTHER" id="PTHR43707">
    <property type="entry name" value="HISTIDYL-TRNA SYNTHETASE"/>
    <property type="match status" value="1"/>
</dbReference>
<feature type="binding site" evidence="12">
    <location>
        <position position="75"/>
    </location>
    <ligand>
        <name>L-histidine</name>
        <dbReference type="ChEBI" id="CHEBI:57595"/>
    </ligand>
</feature>
<keyword evidence="9" id="KW-0030">Aminoacyl-tRNA synthetase</keyword>
<dbReference type="Pfam" id="PF03129">
    <property type="entry name" value="HGTP_anticodon"/>
    <property type="match status" value="1"/>
</dbReference>
<organism evidence="14">
    <name type="scientific">Caldithrix abyssi</name>
    <dbReference type="NCBI Taxonomy" id="187145"/>
    <lineage>
        <taxon>Bacteria</taxon>
        <taxon>Pseudomonadati</taxon>
        <taxon>Calditrichota</taxon>
        <taxon>Calditrichia</taxon>
        <taxon>Calditrichales</taxon>
        <taxon>Calditrichaceae</taxon>
        <taxon>Caldithrix</taxon>
    </lineage>
</organism>
<dbReference type="GO" id="GO:0006427">
    <property type="term" value="P:histidyl-tRNA aminoacylation"/>
    <property type="evidence" value="ECO:0007669"/>
    <property type="project" value="UniProtKB-UniRule"/>
</dbReference>
<dbReference type="Pfam" id="PF13393">
    <property type="entry name" value="tRNA-synt_His"/>
    <property type="match status" value="2"/>
</dbReference>
<sequence>ELRTPIFEQTELFARGIGQLTDIVSKEMYTFLDRGKKQLTLKPEMTAPIMRAYLENKLYARAQVNKFFYIAPLFRQENPQAGRLRQFHQFGAETLGASSPQADAEIIDLTLTIYRKVGLTGLQLRINSVGDPACRVPYKKMLQDYIRPNLHLYCQDCQRRFDENPMRILDCKNESCIRLNANAPRLNENLCDDCRDHYQQLKQELDRLNIAYREDPYLVRGLDYYTRTVFEITSDALGAQNAICGGGRYDLLAEELGGPPTPAVGFASGIERLLLIAEKQNISLLPEQRLDIFIAALGDPAREQALAWATRLRNLGYSVDTDFLQRSMKAQMREANRQRARLVLLLGEDELKQQTFSLKLMDQGEQISVPFDQIEQTLKSKLDER</sequence>
<evidence type="ECO:0000256" key="6">
    <source>
        <dbReference type="ARBA" id="ARBA00022741"/>
    </source>
</evidence>
<evidence type="ECO:0000256" key="10">
    <source>
        <dbReference type="ARBA" id="ARBA00047639"/>
    </source>
</evidence>